<accession>A0A9W7ATI5</accession>
<dbReference type="PANTHER" id="PTHR38537">
    <property type="entry name" value="JITTERBUG, ISOFORM N"/>
    <property type="match status" value="1"/>
</dbReference>
<dbReference type="InterPro" id="IPR011658">
    <property type="entry name" value="PA14_dom"/>
</dbReference>
<feature type="repeat" description="Filamin" evidence="5">
    <location>
        <begin position="1592"/>
        <end position="1721"/>
    </location>
</feature>
<feature type="disulfide bond" evidence="4">
    <location>
        <begin position="150"/>
        <end position="160"/>
    </location>
</feature>
<name>A0A9W7ATI5_9STRA</name>
<dbReference type="GO" id="GO:0030036">
    <property type="term" value="P:actin cytoskeleton organization"/>
    <property type="evidence" value="ECO:0007669"/>
    <property type="project" value="InterPro"/>
</dbReference>
<dbReference type="Gene3D" id="3.90.182.10">
    <property type="entry name" value="Toxin - Anthrax Protective Antigen,domain 1"/>
    <property type="match status" value="3"/>
</dbReference>
<feature type="domain" description="PA14" evidence="8">
    <location>
        <begin position="1972"/>
        <end position="2107"/>
    </location>
</feature>
<reference evidence="10" key="1">
    <citation type="journal article" date="2023" name="Commun. Biol.">
        <title>Genome analysis of Parmales, the sister group of diatoms, reveals the evolutionary specialization of diatoms from phago-mixotrophs to photoautotrophs.</title>
        <authorList>
            <person name="Ban H."/>
            <person name="Sato S."/>
            <person name="Yoshikawa S."/>
            <person name="Yamada K."/>
            <person name="Nakamura Y."/>
            <person name="Ichinomiya M."/>
            <person name="Sato N."/>
            <person name="Blanc-Mathieu R."/>
            <person name="Endo H."/>
            <person name="Kuwata A."/>
            <person name="Ogata H."/>
        </authorList>
    </citation>
    <scope>NUCLEOTIDE SEQUENCE [LARGE SCALE GENOMIC DNA]</scope>
</reference>
<organism evidence="9 10">
    <name type="scientific">Triparma laevis f. inornata</name>
    <dbReference type="NCBI Taxonomy" id="1714386"/>
    <lineage>
        <taxon>Eukaryota</taxon>
        <taxon>Sar</taxon>
        <taxon>Stramenopiles</taxon>
        <taxon>Ochrophyta</taxon>
        <taxon>Bolidophyceae</taxon>
        <taxon>Parmales</taxon>
        <taxon>Triparmaceae</taxon>
        <taxon>Triparma</taxon>
    </lineage>
</organism>
<dbReference type="PANTHER" id="PTHR38537:SF8">
    <property type="entry name" value="FILAMIN-A"/>
    <property type="match status" value="1"/>
</dbReference>
<evidence type="ECO:0008006" key="11">
    <source>
        <dbReference type="Google" id="ProtNLM"/>
    </source>
</evidence>
<dbReference type="Pfam" id="PF07691">
    <property type="entry name" value="PA14"/>
    <property type="match status" value="3"/>
</dbReference>
<feature type="repeat" description="Filamin" evidence="5">
    <location>
        <begin position="754"/>
        <end position="897"/>
    </location>
</feature>
<dbReference type="GO" id="GO:0007154">
    <property type="term" value="P:cell communication"/>
    <property type="evidence" value="ECO:0007669"/>
    <property type="project" value="InterPro"/>
</dbReference>
<dbReference type="Gene3D" id="2.60.40.10">
    <property type="entry name" value="Immunoglobulins"/>
    <property type="match status" value="9"/>
</dbReference>
<proteinExistence type="predicted"/>
<dbReference type="EMBL" id="BLQM01000219">
    <property type="protein sequence ID" value="GMH76336.1"/>
    <property type="molecule type" value="Genomic_DNA"/>
</dbReference>
<dbReference type="Pfam" id="PF00630">
    <property type="entry name" value="Filamin"/>
    <property type="match status" value="4"/>
</dbReference>
<feature type="domain" description="PA14" evidence="8">
    <location>
        <begin position="1395"/>
        <end position="1574"/>
    </location>
</feature>
<dbReference type="InterPro" id="IPR017868">
    <property type="entry name" value="Filamin/ABP280_repeat-like"/>
</dbReference>
<evidence type="ECO:0000256" key="1">
    <source>
        <dbReference type="ARBA" id="ARBA00022729"/>
    </source>
</evidence>
<evidence type="ECO:0000256" key="4">
    <source>
        <dbReference type="PROSITE-ProRule" id="PRU00076"/>
    </source>
</evidence>
<comment type="caution">
    <text evidence="9">The sequence shown here is derived from an EMBL/GenBank/DDBJ whole genome shotgun (WGS) entry which is preliminary data.</text>
</comment>
<comment type="caution">
    <text evidence="4">Lacks conserved residue(s) required for the propagation of feature annotation.</text>
</comment>
<keyword evidence="1 6" id="KW-0732">Signal</keyword>
<dbReference type="InterPro" id="IPR000742">
    <property type="entry name" value="EGF"/>
</dbReference>
<dbReference type="Gene3D" id="2.60.40.2030">
    <property type="match status" value="1"/>
</dbReference>
<dbReference type="PROSITE" id="PS50194">
    <property type="entry name" value="FILAMIN_REPEAT"/>
    <property type="match status" value="6"/>
</dbReference>
<keyword evidence="4" id="KW-1015">Disulfide bond</keyword>
<dbReference type="PROSITE" id="PS00022">
    <property type="entry name" value="EGF_1"/>
    <property type="match status" value="1"/>
</dbReference>
<feature type="signal peptide" evidence="6">
    <location>
        <begin position="1"/>
        <end position="28"/>
    </location>
</feature>
<dbReference type="InterPro" id="IPR013783">
    <property type="entry name" value="Ig-like_fold"/>
</dbReference>
<feature type="chain" id="PRO_5040834931" description="PA14 domain-containing protein" evidence="6">
    <location>
        <begin position="29"/>
        <end position="2125"/>
    </location>
</feature>
<dbReference type="InterPro" id="IPR001298">
    <property type="entry name" value="Filamin/ABP280_rpt"/>
</dbReference>
<dbReference type="GO" id="GO:0051015">
    <property type="term" value="F:actin filament binding"/>
    <property type="evidence" value="ECO:0007669"/>
    <property type="project" value="InterPro"/>
</dbReference>
<dbReference type="SUPFAM" id="SSF141072">
    <property type="entry name" value="CalX-like"/>
    <property type="match status" value="1"/>
</dbReference>
<protein>
    <recommendedName>
        <fullName evidence="11">PA14 domain-containing protein</fullName>
    </recommendedName>
</protein>
<dbReference type="CDD" id="cd00055">
    <property type="entry name" value="EGF_Lam"/>
    <property type="match status" value="2"/>
</dbReference>
<feature type="domain" description="PA14" evidence="8">
    <location>
        <begin position="597"/>
        <end position="736"/>
    </location>
</feature>
<evidence type="ECO:0000259" key="8">
    <source>
        <dbReference type="PROSITE" id="PS51820"/>
    </source>
</evidence>
<feature type="domain" description="EGF-like" evidence="7">
    <location>
        <begin position="146"/>
        <end position="179"/>
    </location>
</feature>
<dbReference type="SUPFAM" id="SSF81296">
    <property type="entry name" value="E set domains"/>
    <property type="match status" value="7"/>
</dbReference>
<feature type="disulfide bond" evidence="4">
    <location>
        <begin position="169"/>
        <end position="178"/>
    </location>
</feature>
<keyword evidence="4" id="KW-0245">EGF-like domain</keyword>
<dbReference type="InterPro" id="IPR037524">
    <property type="entry name" value="PA14/GLEYA"/>
</dbReference>
<dbReference type="InterPro" id="IPR014756">
    <property type="entry name" value="Ig_E-set"/>
</dbReference>
<keyword evidence="2" id="KW-0677">Repeat</keyword>
<dbReference type="Pfam" id="PF03160">
    <property type="entry name" value="Calx-beta"/>
    <property type="match status" value="1"/>
</dbReference>
<evidence type="ECO:0000256" key="2">
    <source>
        <dbReference type="ARBA" id="ARBA00022737"/>
    </source>
</evidence>
<dbReference type="GO" id="GO:0016020">
    <property type="term" value="C:membrane"/>
    <property type="evidence" value="ECO:0007669"/>
    <property type="project" value="InterPro"/>
</dbReference>
<dbReference type="InterPro" id="IPR003644">
    <property type="entry name" value="Calx_beta"/>
</dbReference>
<feature type="repeat" description="Filamin" evidence="5">
    <location>
        <begin position="1114"/>
        <end position="1150"/>
    </location>
</feature>
<dbReference type="PROSITE" id="PS51820">
    <property type="entry name" value="PA14"/>
    <property type="match status" value="3"/>
</dbReference>
<evidence type="ECO:0000256" key="3">
    <source>
        <dbReference type="ARBA" id="ARBA00022837"/>
    </source>
</evidence>
<dbReference type="InterPro" id="IPR044801">
    <property type="entry name" value="Filamin"/>
</dbReference>
<evidence type="ECO:0000313" key="10">
    <source>
        <dbReference type="Proteomes" id="UP001162640"/>
    </source>
</evidence>
<keyword evidence="3" id="KW-0106">Calcium</keyword>
<feature type="repeat" description="Filamin" evidence="5">
    <location>
        <begin position="1860"/>
        <end position="1968"/>
    </location>
</feature>
<evidence type="ECO:0000256" key="5">
    <source>
        <dbReference type="PROSITE-ProRule" id="PRU00087"/>
    </source>
</evidence>
<dbReference type="SMART" id="SM00237">
    <property type="entry name" value="Calx_beta"/>
    <property type="match status" value="1"/>
</dbReference>
<evidence type="ECO:0000256" key="6">
    <source>
        <dbReference type="SAM" id="SignalP"/>
    </source>
</evidence>
<dbReference type="PROSITE" id="PS50026">
    <property type="entry name" value="EGF_3"/>
    <property type="match status" value="1"/>
</dbReference>
<dbReference type="SMART" id="SM00758">
    <property type="entry name" value="PA14"/>
    <property type="match status" value="3"/>
</dbReference>
<dbReference type="Proteomes" id="UP001162640">
    <property type="component" value="Unassembled WGS sequence"/>
</dbReference>
<sequence>MPSLPSPPLLLLLSIVLYCLHNLPTTHSYRVHPDTESSTPFTPYESGFVGVQNEPSNYLRERTNEGAPGTQTYPRQFGGQDGDNRGKQICPGMVGPLSDKKYYCLAKEFGYCDRRSGSCFCNVGYEGSDCGNCSPTHVREGGLCYPKKLCPQDCSGSGVCDYLTGTCTCREHRSGSDCSTKLCTQWDVKCNECDDGGCLKCTEGYAVNRDLPALYQCRSCTIHDPRCSVCTVDSCLSCSDPLLTSIRRSGARPTDIALPQDELDRELSILVPFGSLQVNAFDEAEPFYLQKTGPDLYSVAEACDQGFDTNRDWNCSTTVISHKVCGHNGTFSFSSPEYALNEGGGSVRITVRRSGGGANAASVDYNLEHITTNDTHVTATHIYTTSQTLDFEVGQISKSFLVTIHDDRIYTGDKMFLLSLTNPTNGAMLGPSRRTTVTILDDDLQRTVPRMTNTVQSSSPLEYTKWSADWNVAGAPELTGSTESNIYWHTRAFAGEANTFTVEARKGNGMAQNTGGDTMLLEMTEKKYRAGYSTSAEKGDKLVYDYNSLSRSGKVHGHRMNTVKAVQEVAADNGDGTYDAYITVERAGNYEMHAMLVVPGGFLGHYYDDPYMTPEHLTKRRVDAQLNFDWETGSVTTFGKDFASVWWGGKIKVASSDVYTFSLEFDDNARLYIDGSLLIDEWDRSPGLSSTSFSLVAGVYHDVMVEFRDVLGTAHLKLYWESAGAGVPYSLVPSENMYYTEEFMGSPYNYTVVAAAADGPKTTARGLGLYKATAGFENKFSIESRDSFGNWRGDFDTGFGSNAAFFDKFLGDVAKLDGFVGVASLVSDSSGGGRGGDDVPVDIKWNEATRLFDCTYVPGRSGVYSLAVGLSSELLPYFDENPSSLPQIFGSPFTVDVTPGPTFSRESEAYGGFGNCAADSGSPIWDVTGALADVWGSWDAGDGCSGVNHGVAGDEQWFYINSRDAQNNNRSAWGDNWSVVAHSHDSLLAFEGTVEEDTFRPGIYIAKITPLTSGRYYLDVTLDGAHAEGSPFELYVRHNVAYGPTSVIVGEATGAHLNAETAPTVNSFIVQPRDKEGNDLKRDSYPYVSTVSAYVTSDASNSVTDATGTINWLGDGTFRVDYTPTVSGENKLNVVINGGHINGSPFTITSQAWLGSVRGSTSTATGAGLTSGTAGIQGTFVLQARDVNGNPRTGEGDTFTVDLAMNTLSVRPADLDNMVDDNWGNAAAVLGSCSYFEDGKYNCIYNATVSGTYDMSVVEQAGAEHIVNSPFNLVISPAVASATESDVPGVGTRSGTAGDSNVVEVYTRDVFGNYLLTGGDHVSVTATLRSHHQSQWERRGATDSVVNGIDAGAITGEVEDVYKTSVPVTDMNNGRYMAHFTPPYSGTYDLTGYIETPGGLWGYYYTTDDWIESKMSLLRHDLTVDFDWDNYSPVSGGQAPGVSCLTSGTTGVADDPNTITWDESKCYGTGLSLPADFFSVKWTGFIEAEHDEEYEFGMLCDEKSHVSLSVAGVDLVPLSHCSGNGGMLTGKLVMKAGVRVPIEVKYKHADLVSTIGMKWRSETQGAWAVIGKDRLYRNVIASATVYVPVYAPNVPSAPHSTAVGAVVTNSIAGMWHNFTVECRDGFAGGASGNLQLVGGGCNVAVLGRAASGAGIMSTFEGSVWDNGDGTYNVTYYAESSGTYYLSVTAETAAAHDDYGSHIRDWSVQHAHVAGSPFVLNVVAGASTEESEIDVLAVEDAVVGVESNVTIWARDNVRNRILTGGEVFEIFLAEGGVGDTYGHVDGDKNVYGTVVDNGDGTYTGLFVPAEQSGPLGTWELHVKLRVFDESGGVVSRLQCGGNPYDIVIWPSDPVGATTHVASGESGKVLVVAAPGGEINTFSTNVNSLRTFYVQASDVSGNKWWVGGSNLVARVRGSTNEVKENTRLLVTDIGDGTYKVDMTLTQAGAFEIDVGIAGSPSGLSKYGSGVVVDTGGFGLLGRYFSNQHMLGAPSIVRVDSTVDFNWGHGLITDSAIDYVSVDWTGYVKMPSSEDVVFELANVDDYARLSLDGDIVLDTREGETEFVFSNGKANMLYEIKVAFFEKDLHASIGLYWRSDSMERHLVPSKWLYSSLDLIQGSTFALTVV</sequence>
<dbReference type="InterPro" id="IPR002049">
    <property type="entry name" value="LE_dom"/>
</dbReference>
<dbReference type="SUPFAM" id="SSF56988">
    <property type="entry name" value="Anthrax protective antigen"/>
    <property type="match status" value="3"/>
</dbReference>
<evidence type="ECO:0000313" key="9">
    <source>
        <dbReference type="EMBL" id="GMH76336.1"/>
    </source>
</evidence>
<feature type="repeat" description="Filamin" evidence="5">
    <location>
        <begin position="1154"/>
        <end position="1275"/>
    </location>
</feature>
<dbReference type="SMART" id="SM00557">
    <property type="entry name" value="IG_FLMN"/>
    <property type="match status" value="4"/>
</dbReference>
<feature type="repeat" description="Filamin" evidence="5">
    <location>
        <begin position="941"/>
        <end position="1036"/>
    </location>
</feature>
<evidence type="ECO:0000259" key="7">
    <source>
        <dbReference type="PROSITE" id="PS50026"/>
    </source>
</evidence>
<dbReference type="InterPro" id="IPR038081">
    <property type="entry name" value="CalX-like_sf"/>
</dbReference>
<gene>
    <name evidence="9" type="ORF">TL16_g07042</name>
</gene>